<dbReference type="InterPro" id="IPR005149">
    <property type="entry name" value="Tscrpt_reg_PadR_N"/>
</dbReference>
<organism evidence="2">
    <name type="scientific">hydrocarbon metagenome</name>
    <dbReference type="NCBI Taxonomy" id="938273"/>
    <lineage>
        <taxon>unclassified sequences</taxon>
        <taxon>metagenomes</taxon>
        <taxon>ecological metagenomes</taxon>
    </lineage>
</organism>
<feature type="domain" description="Transcription regulator PadR N-terminal" evidence="1">
    <location>
        <begin position="26"/>
        <end position="103"/>
    </location>
</feature>
<dbReference type="InterPro" id="IPR052509">
    <property type="entry name" value="Metal_resp_DNA-bind_regulator"/>
</dbReference>
<dbReference type="EMBL" id="LNQE01001250">
    <property type="protein sequence ID" value="KUG19855.1"/>
    <property type="molecule type" value="Genomic_DNA"/>
</dbReference>
<dbReference type="PANTHER" id="PTHR33169">
    <property type="entry name" value="PADR-FAMILY TRANSCRIPTIONAL REGULATOR"/>
    <property type="match status" value="1"/>
</dbReference>
<name>A0A0W8FG54_9ZZZZ</name>
<evidence type="ECO:0000313" key="2">
    <source>
        <dbReference type="EMBL" id="KUG19855.1"/>
    </source>
</evidence>
<accession>A0A0W8FG54</accession>
<gene>
    <name evidence="2" type="ORF">ASZ90_010409</name>
</gene>
<dbReference type="PANTHER" id="PTHR33169:SF27">
    <property type="entry name" value="TRANSCRIPTIONAL REGULATOR PADR FAMILY PROTEIN"/>
    <property type="match status" value="1"/>
</dbReference>
<proteinExistence type="predicted"/>
<dbReference type="InterPro" id="IPR036388">
    <property type="entry name" value="WH-like_DNA-bd_sf"/>
</dbReference>
<dbReference type="Gene3D" id="1.10.10.10">
    <property type="entry name" value="Winged helix-like DNA-binding domain superfamily/Winged helix DNA-binding domain"/>
    <property type="match status" value="1"/>
</dbReference>
<sequence length="223" mass="24795">MTADAINAALRSMRSSTKVKISDILILGLLSHRPMSGYDIYRFVEKKADASGSWLNLNKKTVYNTLGRMEDAGLVALHERVEEENRPPKSVYAVTEEGRERLRQLLRADAPSPPGIFVNYFLDLPFYGVLEEEEIIAILRDWLARLDALIELSGLYSTVLPDGAMKILAGSQTELMQAVRISIQQILERVQELGTEGFFSVGEIGEEELAAGLAAARRERSSP</sequence>
<dbReference type="InterPro" id="IPR036390">
    <property type="entry name" value="WH_DNA-bd_sf"/>
</dbReference>
<comment type="caution">
    <text evidence="2">The sequence shown here is derived from an EMBL/GenBank/DDBJ whole genome shotgun (WGS) entry which is preliminary data.</text>
</comment>
<dbReference type="SUPFAM" id="SSF46785">
    <property type="entry name" value="Winged helix' DNA-binding domain"/>
    <property type="match status" value="1"/>
</dbReference>
<evidence type="ECO:0000259" key="1">
    <source>
        <dbReference type="Pfam" id="PF03551"/>
    </source>
</evidence>
<protein>
    <submittedName>
        <fullName evidence="2">Transcriptional regulator, padr family</fullName>
    </submittedName>
</protein>
<dbReference type="AlphaFoldDB" id="A0A0W8FG54"/>
<reference evidence="2" key="1">
    <citation type="journal article" date="2015" name="Proc. Natl. Acad. Sci. U.S.A.">
        <title>Networks of energetic and metabolic interactions define dynamics in microbial communities.</title>
        <authorList>
            <person name="Embree M."/>
            <person name="Liu J.K."/>
            <person name="Al-Bassam M.M."/>
            <person name="Zengler K."/>
        </authorList>
    </citation>
    <scope>NUCLEOTIDE SEQUENCE</scope>
</reference>
<dbReference type="Pfam" id="PF03551">
    <property type="entry name" value="PadR"/>
    <property type="match status" value="1"/>
</dbReference>